<evidence type="ECO:0000313" key="2">
    <source>
        <dbReference type="Proteomes" id="UP001372338"/>
    </source>
</evidence>
<proteinExistence type="predicted"/>
<organism evidence="1 2">
    <name type="scientific">Crotalaria pallida</name>
    <name type="common">Smooth rattlebox</name>
    <name type="synonym">Crotalaria striata</name>
    <dbReference type="NCBI Taxonomy" id="3830"/>
    <lineage>
        <taxon>Eukaryota</taxon>
        <taxon>Viridiplantae</taxon>
        <taxon>Streptophyta</taxon>
        <taxon>Embryophyta</taxon>
        <taxon>Tracheophyta</taxon>
        <taxon>Spermatophyta</taxon>
        <taxon>Magnoliopsida</taxon>
        <taxon>eudicotyledons</taxon>
        <taxon>Gunneridae</taxon>
        <taxon>Pentapetalae</taxon>
        <taxon>rosids</taxon>
        <taxon>fabids</taxon>
        <taxon>Fabales</taxon>
        <taxon>Fabaceae</taxon>
        <taxon>Papilionoideae</taxon>
        <taxon>50 kb inversion clade</taxon>
        <taxon>genistoids sensu lato</taxon>
        <taxon>core genistoids</taxon>
        <taxon>Crotalarieae</taxon>
        <taxon>Crotalaria</taxon>
    </lineage>
</organism>
<comment type="caution">
    <text evidence="1">The sequence shown here is derived from an EMBL/GenBank/DDBJ whole genome shotgun (WGS) entry which is preliminary data.</text>
</comment>
<name>A0AAN9IMB5_CROPI</name>
<accession>A0AAN9IMB5</accession>
<reference evidence="1 2" key="1">
    <citation type="submission" date="2024-01" db="EMBL/GenBank/DDBJ databases">
        <title>The genomes of 5 underutilized Papilionoideae crops provide insights into root nodulation and disease resistanc.</title>
        <authorList>
            <person name="Yuan L."/>
        </authorList>
    </citation>
    <scope>NUCLEOTIDE SEQUENCE [LARGE SCALE GENOMIC DNA]</scope>
    <source>
        <strain evidence="1">ZHUSHIDOU_FW_LH</strain>
        <tissue evidence="1">Leaf</tissue>
    </source>
</reference>
<dbReference type="Proteomes" id="UP001372338">
    <property type="component" value="Unassembled WGS sequence"/>
</dbReference>
<protein>
    <submittedName>
        <fullName evidence="1">Uncharacterized protein</fullName>
    </submittedName>
</protein>
<gene>
    <name evidence="1" type="ORF">RIF29_11625</name>
</gene>
<sequence>MNEVLVAACSSSSFVVGGGFLEESGYFLFVSQHHPNIRKTSLLFFFNFSFALLHKLHMLLSLTNILLLLPVIPSNQIINSNSLI</sequence>
<keyword evidence="2" id="KW-1185">Reference proteome</keyword>
<evidence type="ECO:0000313" key="1">
    <source>
        <dbReference type="EMBL" id="KAK7282668.1"/>
    </source>
</evidence>
<dbReference type="AlphaFoldDB" id="A0AAN9IMB5"/>
<dbReference type="EMBL" id="JAYWIO010000002">
    <property type="protein sequence ID" value="KAK7282668.1"/>
    <property type="molecule type" value="Genomic_DNA"/>
</dbReference>